<gene>
    <name evidence="1" type="ORF">NBR_LOCUS6668</name>
</gene>
<keyword evidence="2" id="KW-1185">Reference proteome</keyword>
<name>A0A0N4XV68_NIPBR</name>
<evidence type="ECO:0000313" key="2">
    <source>
        <dbReference type="Proteomes" id="UP000271162"/>
    </source>
</evidence>
<accession>A0A0N4XV68</accession>
<proteinExistence type="predicted"/>
<dbReference type="STRING" id="27835.A0A0N4XV68"/>
<dbReference type="EMBL" id="UYSL01019821">
    <property type="protein sequence ID" value="VDL70257.1"/>
    <property type="molecule type" value="Genomic_DNA"/>
</dbReference>
<organism evidence="3">
    <name type="scientific">Nippostrongylus brasiliensis</name>
    <name type="common">Rat hookworm</name>
    <dbReference type="NCBI Taxonomy" id="27835"/>
    <lineage>
        <taxon>Eukaryota</taxon>
        <taxon>Metazoa</taxon>
        <taxon>Ecdysozoa</taxon>
        <taxon>Nematoda</taxon>
        <taxon>Chromadorea</taxon>
        <taxon>Rhabditida</taxon>
        <taxon>Rhabditina</taxon>
        <taxon>Rhabditomorpha</taxon>
        <taxon>Strongyloidea</taxon>
        <taxon>Heligmosomidae</taxon>
        <taxon>Nippostrongylus</taxon>
    </lineage>
</organism>
<evidence type="ECO:0000313" key="1">
    <source>
        <dbReference type="EMBL" id="VDL70257.1"/>
    </source>
</evidence>
<dbReference type="Proteomes" id="UP000271162">
    <property type="component" value="Unassembled WGS sequence"/>
</dbReference>
<evidence type="ECO:0000313" key="3">
    <source>
        <dbReference type="WBParaSite" id="NBR_0000666701-mRNA-1"/>
    </source>
</evidence>
<sequence>MNRSRLPQASSSLTEAEFGEYAELLHRSKYGELPLQELLHKLDELFGPYRKYLLTSKFFTLLLLSDDL</sequence>
<protein>
    <submittedName>
        <fullName evidence="3">SLC39A11</fullName>
    </submittedName>
</protein>
<reference evidence="3" key="1">
    <citation type="submission" date="2017-02" db="UniProtKB">
        <authorList>
            <consortium name="WormBaseParasite"/>
        </authorList>
    </citation>
    <scope>IDENTIFICATION</scope>
</reference>
<reference evidence="1 2" key="2">
    <citation type="submission" date="2018-11" db="EMBL/GenBank/DDBJ databases">
        <authorList>
            <consortium name="Pathogen Informatics"/>
        </authorList>
    </citation>
    <scope>NUCLEOTIDE SEQUENCE [LARGE SCALE GENOMIC DNA]</scope>
</reference>
<dbReference type="AlphaFoldDB" id="A0A0N4XV68"/>
<dbReference type="WBParaSite" id="NBR_0000666701-mRNA-1">
    <property type="protein sequence ID" value="NBR_0000666701-mRNA-1"/>
    <property type="gene ID" value="NBR_0000666701"/>
</dbReference>
<dbReference type="Gene3D" id="1.20.1160.20">
    <property type="match status" value="1"/>
</dbReference>